<dbReference type="NCBIfam" id="NF040572">
    <property type="entry name" value="heme_bind_FMP"/>
    <property type="match status" value="1"/>
</dbReference>
<reference evidence="2" key="1">
    <citation type="journal article" date="2019" name="Int. J. Syst. Evol. Microbiol.">
        <title>The Global Catalogue of Microorganisms (GCM) 10K type strain sequencing project: providing services to taxonomists for standard genome sequencing and annotation.</title>
        <authorList>
            <consortium name="The Broad Institute Genomics Platform"/>
            <consortium name="The Broad Institute Genome Sequencing Center for Infectious Disease"/>
            <person name="Wu L."/>
            <person name="Ma J."/>
        </authorList>
    </citation>
    <scope>NUCLEOTIDE SEQUENCE [LARGE SCALE GENOMIC DNA]</scope>
    <source>
        <strain evidence="2">JCM 18401</strain>
    </source>
</reference>
<dbReference type="RefSeq" id="WP_345334868.1">
    <property type="nucleotide sequence ID" value="NZ_BAABJZ010000023.1"/>
</dbReference>
<name>A0ABP9EP81_9GAMM</name>
<accession>A0ABP9EP81</accession>
<evidence type="ECO:0000313" key="2">
    <source>
        <dbReference type="Proteomes" id="UP001499988"/>
    </source>
</evidence>
<evidence type="ECO:0000313" key="1">
    <source>
        <dbReference type="EMBL" id="GAA4882839.1"/>
    </source>
</evidence>
<dbReference type="Proteomes" id="UP001499988">
    <property type="component" value="Unassembled WGS sequence"/>
</dbReference>
<protein>
    <submittedName>
        <fullName evidence="1">Uncharacterized protein</fullName>
    </submittedName>
</protein>
<keyword evidence="2" id="KW-1185">Reference proteome</keyword>
<comment type="caution">
    <text evidence="1">The sequence shown here is derived from an EMBL/GenBank/DDBJ whole genome shotgun (WGS) entry which is preliminary data.</text>
</comment>
<dbReference type="InterPro" id="IPR047975">
    <property type="entry name" value="Heme_bind_FMP"/>
</dbReference>
<dbReference type="EMBL" id="BAABJZ010000023">
    <property type="protein sequence ID" value="GAA4882839.1"/>
    <property type="molecule type" value="Genomic_DNA"/>
</dbReference>
<sequence>MSTTPPNLSQPLLHEPIQESPAAPLDALGPYEHLIGTWVNQPLANSQQGGIDAPFSYNVMPLPQVGSASPQGYILKNFKYFEEITFSAIHGNAPNRGGLGTQIANTVFYEQRVYFADGPDRDQLVHAENGSWLYLTTRPQHEGPYGDTPLPGSTAPNQSAASHIVKQISVPHGNSILAYGDYDEGTPVVIPAAVVLPVGVDTTPYRTQSVGNPSVDLTANPNLPLQQALELRTPTHVIRWQVNSQHPGAGVINIPFEQAKADVTDYHATYWLQSFSDPADPDPQYTQLQYTQSILMNLNVGGKIVSFPHVTCNTLTKVDD</sequence>
<gene>
    <name evidence="1" type="ORF">GCM10023333_16400</name>
</gene>
<proteinExistence type="predicted"/>
<organism evidence="1 2">
    <name type="scientific">Ferrimonas pelagia</name>
    <dbReference type="NCBI Taxonomy" id="1177826"/>
    <lineage>
        <taxon>Bacteria</taxon>
        <taxon>Pseudomonadati</taxon>
        <taxon>Pseudomonadota</taxon>
        <taxon>Gammaproteobacteria</taxon>
        <taxon>Alteromonadales</taxon>
        <taxon>Ferrimonadaceae</taxon>
        <taxon>Ferrimonas</taxon>
    </lineage>
</organism>